<dbReference type="AlphaFoldDB" id="A0A974DIQ1"/>
<name>A0A974DIQ1_XENLA</name>
<evidence type="ECO:0000313" key="2">
    <source>
        <dbReference type="Proteomes" id="UP000694892"/>
    </source>
</evidence>
<protein>
    <submittedName>
        <fullName evidence="1">Uncharacterized protein</fullName>
    </submittedName>
</protein>
<organism evidence="1 2">
    <name type="scientific">Xenopus laevis</name>
    <name type="common">African clawed frog</name>
    <dbReference type="NCBI Taxonomy" id="8355"/>
    <lineage>
        <taxon>Eukaryota</taxon>
        <taxon>Metazoa</taxon>
        <taxon>Chordata</taxon>
        <taxon>Craniata</taxon>
        <taxon>Vertebrata</taxon>
        <taxon>Euteleostomi</taxon>
        <taxon>Amphibia</taxon>
        <taxon>Batrachia</taxon>
        <taxon>Anura</taxon>
        <taxon>Pipoidea</taxon>
        <taxon>Pipidae</taxon>
        <taxon>Xenopodinae</taxon>
        <taxon>Xenopus</taxon>
        <taxon>Xenopus</taxon>
    </lineage>
</organism>
<dbReference type="EMBL" id="CM004469">
    <property type="protein sequence ID" value="OCT91272.1"/>
    <property type="molecule type" value="Genomic_DNA"/>
</dbReference>
<gene>
    <name evidence="1" type="ORF">XELAEV_18014323mg</name>
</gene>
<dbReference type="Proteomes" id="UP000694892">
    <property type="component" value="Chromosome 2S"/>
</dbReference>
<proteinExistence type="predicted"/>
<accession>A0A974DIQ1</accession>
<reference evidence="2" key="1">
    <citation type="journal article" date="2016" name="Nature">
        <title>Genome evolution in the allotetraploid frog Xenopus laevis.</title>
        <authorList>
            <person name="Session A.M."/>
            <person name="Uno Y."/>
            <person name="Kwon T."/>
            <person name="Chapman J.A."/>
            <person name="Toyoda A."/>
            <person name="Takahashi S."/>
            <person name="Fukui A."/>
            <person name="Hikosaka A."/>
            <person name="Suzuki A."/>
            <person name="Kondo M."/>
            <person name="van Heeringen S.J."/>
            <person name="Quigley I."/>
            <person name="Heinz S."/>
            <person name="Ogino H."/>
            <person name="Ochi H."/>
            <person name="Hellsten U."/>
            <person name="Lyons J.B."/>
            <person name="Simakov O."/>
            <person name="Putnam N."/>
            <person name="Stites J."/>
            <person name="Kuroki Y."/>
            <person name="Tanaka T."/>
            <person name="Michiue T."/>
            <person name="Watanabe M."/>
            <person name="Bogdanovic O."/>
            <person name="Lister R."/>
            <person name="Georgiou G."/>
            <person name="Paranjpe S.S."/>
            <person name="van Kruijsbergen I."/>
            <person name="Shu S."/>
            <person name="Carlson J."/>
            <person name="Kinoshita T."/>
            <person name="Ohta Y."/>
            <person name="Mawaribuchi S."/>
            <person name="Jenkins J."/>
            <person name="Grimwood J."/>
            <person name="Schmutz J."/>
            <person name="Mitros T."/>
            <person name="Mozaffari S.V."/>
            <person name="Suzuki Y."/>
            <person name="Haramoto Y."/>
            <person name="Yamamoto T.S."/>
            <person name="Takagi C."/>
            <person name="Heald R."/>
            <person name="Miller K."/>
            <person name="Haudenschild C."/>
            <person name="Kitzman J."/>
            <person name="Nakayama T."/>
            <person name="Izutsu Y."/>
            <person name="Robert J."/>
            <person name="Fortriede J."/>
            <person name="Burns K."/>
            <person name="Lotay V."/>
            <person name="Karimi K."/>
            <person name="Yasuoka Y."/>
            <person name="Dichmann D.S."/>
            <person name="Flajnik M.F."/>
            <person name="Houston D.W."/>
            <person name="Shendure J."/>
            <person name="DuPasquier L."/>
            <person name="Vize P.D."/>
            <person name="Zorn A.M."/>
            <person name="Ito M."/>
            <person name="Marcotte E.M."/>
            <person name="Wallingford J.B."/>
            <person name="Ito Y."/>
            <person name="Asashima M."/>
            <person name="Ueno N."/>
            <person name="Matsuda Y."/>
            <person name="Veenstra G.J."/>
            <person name="Fujiyama A."/>
            <person name="Harland R.M."/>
            <person name="Taira M."/>
            <person name="Rokhsar D.S."/>
        </authorList>
    </citation>
    <scope>NUCLEOTIDE SEQUENCE [LARGE SCALE GENOMIC DNA]</scope>
    <source>
        <strain evidence="2">J</strain>
    </source>
</reference>
<evidence type="ECO:0000313" key="1">
    <source>
        <dbReference type="EMBL" id="OCT91272.1"/>
    </source>
</evidence>
<sequence length="71" mass="7881">MTTSIPILQLVVAPFIYFQQSACHVGIRISIFVNLSNILVLRSTQICGHVVSLYRVIGCRISTCGLWMLKG</sequence>